<dbReference type="Pfam" id="PF01432">
    <property type="entry name" value="Peptidase_M3"/>
    <property type="match status" value="1"/>
</dbReference>
<dbReference type="InterPro" id="IPR045388">
    <property type="entry name" value="HHL1-like"/>
</dbReference>
<evidence type="ECO:0000256" key="2">
    <source>
        <dbReference type="ARBA" id="ARBA00022670"/>
    </source>
</evidence>
<dbReference type="SUPFAM" id="SSF55486">
    <property type="entry name" value="Metalloproteases ('zincins'), catalytic domain"/>
    <property type="match status" value="1"/>
</dbReference>
<evidence type="ECO:0000256" key="6">
    <source>
        <dbReference type="ARBA" id="ARBA00023049"/>
    </source>
</evidence>
<comment type="caution">
    <text evidence="12">The sequence shown here is derived from an EMBL/GenBank/DDBJ whole genome shotgun (WGS) entry which is preliminary data.</text>
</comment>
<accession>A0ABQ7L1Q4</accession>
<keyword evidence="10" id="KW-0472">Membrane</keyword>
<evidence type="ECO:0000256" key="9">
    <source>
        <dbReference type="SAM" id="MobiDB-lite"/>
    </source>
</evidence>
<dbReference type="Proteomes" id="UP000823674">
    <property type="component" value="Chromosome A07"/>
</dbReference>
<evidence type="ECO:0000313" key="13">
    <source>
        <dbReference type="Proteomes" id="UP000823674"/>
    </source>
</evidence>
<keyword evidence="13" id="KW-1185">Reference proteome</keyword>
<evidence type="ECO:0000259" key="11">
    <source>
        <dbReference type="Pfam" id="PF01432"/>
    </source>
</evidence>
<proteinExistence type="inferred from homology"/>
<keyword evidence="5 7" id="KW-0862">Zinc</keyword>
<evidence type="ECO:0000256" key="8">
    <source>
        <dbReference type="SAM" id="Coils"/>
    </source>
</evidence>
<keyword evidence="2 7" id="KW-0645">Protease</keyword>
<dbReference type="InterPro" id="IPR045090">
    <property type="entry name" value="Pept_M3A_M3B"/>
</dbReference>
<evidence type="ECO:0000256" key="5">
    <source>
        <dbReference type="ARBA" id="ARBA00022833"/>
    </source>
</evidence>
<feature type="coiled-coil region" evidence="8">
    <location>
        <begin position="191"/>
        <end position="218"/>
    </location>
</feature>
<dbReference type="Gene3D" id="1.10.1370.10">
    <property type="entry name" value="Neurolysin, domain 3"/>
    <property type="match status" value="1"/>
</dbReference>
<dbReference type="Gene3D" id="3.40.390.10">
    <property type="entry name" value="Collagenase (Catalytic Domain)"/>
    <property type="match status" value="1"/>
</dbReference>
<dbReference type="InterPro" id="IPR001567">
    <property type="entry name" value="Pept_M3A_M3B_dom"/>
</dbReference>
<dbReference type="InterPro" id="IPR024079">
    <property type="entry name" value="MetalloPept_cat_dom_sf"/>
</dbReference>
<reference evidence="12 13" key="1">
    <citation type="submission" date="2021-03" db="EMBL/GenBank/DDBJ databases">
        <authorList>
            <person name="King G.J."/>
            <person name="Bancroft I."/>
            <person name="Baten A."/>
            <person name="Bloomfield J."/>
            <person name="Borpatragohain P."/>
            <person name="He Z."/>
            <person name="Irish N."/>
            <person name="Irwin J."/>
            <person name="Liu K."/>
            <person name="Mauleon R.P."/>
            <person name="Moore J."/>
            <person name="Morris R."/>
            <person name="Ostergaard L."/>
            <person name="Wang B."/>
            <person name="Wells R."/>
        </authorList>
    </citation>
    <scope>NUCLEOTIDE SEQUENCE [LARGE SCALE GENOMIC DNA]</scope>
    <source>
        <strain evidence="12">R-o-18</strain>
        <tissue evidence="12">Leaf</tissue>
    </source>
</reference>
<dbReference type="PANTHER" id="PTHR11804">
    <property type="entry name" value="PROTEASE M3 THIMET OLIGOPEPTIDASE-RELATED"/>
    <property type="match status" value="1"/>
</dbReference>
<evidence type="ECO:0000256" key="7">
    <source>
        <dbReference type="RuleBase" id="RU003435"/>
    </source>
</evidence>
<dbReference type="InterPro" id="IPR024077">
    <property type="entry name" value="Neurolysin/TOP_dom2"/>
</dbReference>
<dbReference type="Pfam" id="PF20133">
    <property type="entry name" value="HHL1-like"/>
    <property type="match status" value="1"/>
</dbReference>
<dbReference type="InterPro" id="IPR024080">
    <property type="entry name" value="Neurolysin/TOP_N"/>
</dbReference>
<evidence type="ECO:0000313" key="12">
    <source>
        <dbReference type="EMBL" id="KAG5380528.1"/>
    </source>
</evidence>
<keyword evidence="10" id="KW-1133">Transmembrane helix</keyword>
<comment type="similarity">
    <text evidence="1 7">Belongs to the peptidase M3 family.</text>
</comment>
<keyword evidence="4 7" id="KW-0378">Hydrolase</keyword>
<evidence type="ECO:0000256" key="1">
    <source>
        <dbReference type="ARBA" id="ARBA00006040"/>
    </source>
</evidence>
<sequence length="954" mass="107587">MTENDENDKKMRRSNPKKLKLITFTGAAGLLGLAVSFAIFAFNSHKQKSKKKGLPGCDTVCVNLSAKEILDLADEIISNSTRVHDAVALVPLNKLSYENVVLPLAELEARQLPLIQCCVIPKMLSPHDNVRKASAEAEVKIDAHLLSCRKREDVYRVIRIYAAKGESISPEAKRYLQCLVRDFEHNGLHLTATKREEVDRLRNEIDELSLRYVQNLNEDSSCLFFNEAELAGLPLEFLQSLDKTQNNEFKLTLESNHVAAILELCKIAKTRNTVAMAYGKRCGDANIPVLQKLVQSRHRLARLLGYAHFADYALDRRMSKTSTRVIRFLEDISSNLTDLASRELSFLKDLKRKEEGELPFGVEDLLFYIKRVEELQFDLDFGDIRQYFPISLVLPGIFKICQDLFGIKIEEVTEIDVWYYDVRAFAVFDSGSGKLLGYFYLDMFSREGKFNQSCVVALQNNALFSNGACQIPVALLIAQLAKDGGEAVPLGFSEVVNLFHEFGHVVQHICNRASFARFSGLRVDPDFREIPSQLLENWQVLREFHLEVNIRISPSHLWMKSAKHSNVGDIPSLHSSRFKSLFDQKIYSDDDVDFHQLIRSLHPKVMLGLPVVEGTNPASCFPRAVIGSEATCYSRLWSEVYAADIFASQFGDGHPNLYNGLQFRDKVLAPGGGKEAMELLTSFLGREPSTEAYIESRSKYSTIHEIIIIIIPKKPPLVNLSAQMEVSMSLNALTRLPLKNTGRLEEFGLARHSLFTSRTPCLERAQRRKALVVEAKGKKGMAARQYQRTPPPMPKIEDDGNPRFVIFIRMANVYLWYPLSIIAGGTTAKIMVAAKDNLLGKYIYKDTIARNIAAVIYRDEKEIQKTAIKQHRVLRTATEFRYGYKLVENGNMRAALSTSDVIELPTQDQLKTVFDKVKDFFGDAKESFGKISSLNPGTDEETEGSPDEKAKVQG</sequence>
<dbReference type="CDD" id="cd06455">
    <property type="entry name" value="M3A_TOP"/>
    <property type="match status" value="1"/>
</dbReference>
<keyword evidence="6 7" id="KW-0482">Metalloprotease</keyword>
<keyword evidence="3 7" id="KW-0479">Metal-binding</keyword>
<name>A0ABQ7L1Q4_BRACM</name>
<gene>
    <name evidence="12" type="primary">A07p041550.1_BraROA</name>
    <name evidence="12" type="ORF">IGI04_028370</name>
</gene>
<organism evidence="12 13">
    <name type="scientific">Brassica rapa subsp. trilocularis</name>
    <dbReference type="NCBI Taxonomy" id="1813537"/>
    <lineage>
        <taxon>Eukaryota</taxon>
        <taxon>Viridiplantae</taxon>
        <taxon>Streptophyta</taxon>
        <taxon>Embryophyta</taxon>
        <taxon>Tracheophyta</taxon>
        <taxon>Spermatophyta</taxon>
        <taxon>Magnoliopsida</taxon>
        <taxon>eudicotyledons</taxon>
        <taxon>Gunneridae</taxon>
        <taxon>Pentapetalae</taxon>
        <taxon>rosids</taxon>
        <taxon>malvids</taxon>
        <taxon>Brassicales</taxon>
        <taxon>Brassicaceae</taxon>
        <taxon>Brassiceae</taxon>
        <taxon>Brassica</taxon>
    </lineage>
</organism>
<feature type="transmembrane region" description="Helical" evidence="10">
    <location>
        <begin position="21"/>
        <end position="42"/>
    </location>
</feature>
<feature type="domain" description="Peptidase M3A/M3B catalytic" evidence="11">
    <location>
        <begin position="263"/>
        <end position="696"/>
    </location>
</feature>
<keyword evidence="8" id="KW-0175">Coiled coil</keyword>
<dbReference type="EMBL" id="JADBGQ010000009">
    <property type="protein sequence ID" value="KAG5380528.1"/>
    <property type="molecule type" value="Genomic_DNA"/>
</dbReference>
<comment type="cofactor">
    <cofactor evidence="7">
        <name>Zn(2+)</name>
        <dbReference type="ChEBI" id="CHEBI:29105"/>
    </cofactor>
    <text evidence="7">Binds 1 zinc ion.</text>
</comment>
<keyword evidence="10" id="KW-0812">Transmembrane</keyword>
<evidence type="ECO:0000256" key="10">
    <source>
        <dbReference type="SAM" id="Phobius"/>
    </source>
</evidence>
<dbReference type="PANTHER" id="PTHR11804:SF82">
    <property type="entry name" value="THIMET OLIGOPEPTIDASE-RELATED"/>
    <property type="match status" value="1"/>
</dbReference>
<evidence type="ECO:0000256" key="4">
    <source>
        <dbReference type="ARBA" id="ARBA00022801"/>
    </source>
</evidence>
<dbReference type="Gene3D" id="1.20.1050.40">
    <property type="entry name" value="Endopeptidase. Chain P, domain 1"/>
    <property type="match status" value="1"/>
</dbReference>
<evidence type="ECO:0000256" key="3">
    <source>
        <dbReference type="ARBA" id="ARBA00022723"/>
    </source>
</evidence>
<protein>
    <recommendedName>
        <fullName evidence="11">Peptidase M3A/M3B catalytic domain-containing protein</fullName>
    </recommendedName>
</protein>
<feature type="region of interest" description="Disordered" evidence="9">
    <location>
        <begin position="931"/>
        <end position="954"/>
    </location>
</feature>